<evidence type="ECO:0000256" key="2">
    <source>
        <dbReference type="ARBA" id="ARBA00005268"/>
    </source>
</evidence>
<feature type="transmembrane region" description="Helical" evidence="6">
    <location>
        <begin position="38"/>
        <end position="60"/>
    </location>
</feature>
<dbReference type="InterPro" id="IPR005226">
    <property type="entry name" value="UPF0014_fam"/>
</dbReference>
<comment type="caution">
    <text evidence="7">The sequence shown here is derived from an EMBL/GenBank/DDBJ whole genome shotgun (WGS) entry which is preliminary data.</text>
</comment>
<feature type="transmembrane region" description="Helical" evidence="6">
    <location>
        <begin position="191"/>
        <end position="209"/>
    </location>
</feature>
<evidence type="ECO:0000256" key="3">
    <source>
        <dbReference type="ARBA" id="ARBA00022692"/>
    </source>
</evidence>
<proteinExistence type="inferred from homology"/>
<dbReference type="RefSeq" id="WP_406769145.1">
    <property type="nucleotide sequence ID" value="NZ_JBJHZZ010000003.1"/>
</dbReference>
<comment type="subcellular location">
    <subcellularLocation>
        <location evidence="1">Membrane</location>
        <topology evidence="1">Multi-pass membrane protein</topology>
    </subcellularLocation>
</comment>
<comment type="similarity">
    <text evidence="2">Belongs to the UPF0014 family.</text>
</comment>
<feature type="transmembrane region" description="Helical" evidence="6">
    <location>
        <begin position="124"/>
        <end position="144"/>
    </location>
</feature>
<dbReference type="Pfam" id="PF03649">
    <property type="entry name" value="UPF0014"/>
    <property type="match status" value="1"/>
</dbReference>
<evidence type="ECO:0000313" key="7">
    <source>
        <dbReference type="EMBL" id="MFL0246670.1"/>
    </source>
</evidence>
<feature type="transmembrane region" description="Helical" evidence="6">
    <location>
        <begin position="66"/>
        <end position="84"/>
    </location>
</feature>
<evidence type="ECO:0000313" key="8">
    <source>
        <dbReference type="Proteomes" id="UP001623591"/>
    </source>
</evidence>
<evidence type="ECO:0000256" key="1">
    <source>
        <dbReference type="ARBA" id="ARBA00004141"/>
    </source>
</evidence>
<protein>
    <submittedName>
        <fullName evidence="7">ABC transporter permease</fullName>
    </submittedName>
</protein>
<dbReference type="PANTHER" id="PTHR30028:SF0">
    <property type="entry name" value="PROTEIN ALUMINUM SENSITIVE 3"/>
    <property type="match status" value="1"/>
</dbReference>
<name>A0ABW8T2S4_9CLOT</name>
<evidence type="ECO:0000256" key="4">
    <source>
        <dbReference type="ARBA" id="ARBA00022989"/>
    </source>
</evidence>
<reference evidence="7 8" key="1">
    <citation type="submission" date="2024-11" db="EMBL/GenBank/DDBJ databases">
        <authorList>
            <person name="Heng Y.C."/>
            <person name="Lim A.C.H."/>
            <person name="Lee J.K.Y."/>
            <person name="Kittelmann S."/>
        </authorList>
    </citation>
    <scope>NUCLEOTIDE SEQUENCE [LARGE SCALE GENOMIC DNA]</scope>
    <source>
        <strain evidence="7 8">WILCCON 0185</strain>
    </source>
</reference>
<feature type="transmembrane region" description="Helical" evidence="6">
    <location>
        <begin position="221"/>
        <end position="243"/>
    </location>
</feature>
<dbReference type="PANTHER" id="PTHR30028">
    <property type="entry name" value="UPF0014 INNER MEMBRANE PROTEIN YBBM-RELATED"/>
    <property type="match status" value="1"/>
</dbReference>
<keyword evidence="8" id="KW-1185">Reference proteome</keyword>
<sequence>MSGGNNIMNASSLLISSTLVLVSLLFSYFQKLKLEKEIVVSVIRAIVQLFIVGYLLNYIFGLKSPIFTTLLLLFMSFNAAYNAAKRGKGIKNGLSISFISISVGTVATLAILVFSGAIKYEPYQIIPVSGMIISNAMVALGLCYRQLSSDFKNKREEVETKLSLGADILTSSIEIIKNSIKTGMLPTIDSAKTLGIVSLPGMMTGLILAGTSPVEAIKYQIMVTFMLLSTTSISSFIACYLSYKGFYNERKQLV</sequence>
<keyword evidence="5 6" id="KW-0472">Membrane</keyword>
<accession>A0ABW8T2S4</accession>
<dbReference type="Proteomes" id="UP001623591">
    <property type="component" value="Unassembled WGS sequence"/>
</dbReference>
<dbReference type="EMBL" id="JBJHZZ010000003">
    <property type="protein sequence ID" value="MFL0246670.1"/>
    <property type="molecule type" value="Genomic_DNA"/>
</dbReference>
<evidence type="ECO:0000256" key="6">
    <source>
        <dbReference type="SAM" id="Phobius"/>
    </source>
</evidence>
<gene>
    <name evidence="7" type="ORF">ACJDUG_06785</name>
</gene>
<keyword evidence="3 6" id="KW-0812">Transmembrane</keyword>
<evidence type="ECO:0000256" key="5">
    <source>
        <dbReference type="ARBA" id="ARBA00023136"/>
    </source>
</evidence>
<feature type="transmembrane region" description="Helical" evidence="6">
    <location>
        <begin position="96"/>
        <end position="118"/>
    </location>
</feature>
<organism evidence="7 8">
    <name type="scientific">Candidatus Clostridium stratigraminis</name>
    <dbReference type="NCBI Taxonomy" id="3381661"/>
    <lineage>
        <taxon>Bacteria</taxon>
        <taxon>Bacillati</taxon>
        <taxon>Bacillota</taxon>
        <taxon>Clostridia</taxon>
        <taxon>Eubacteriales</taxon>
        <taxon>Clostridiaceae</taxon>
        <taxon>Clostridium</taxon>
    </lineage>
</organism>
<keyword evidence="4 6" id="KW-1133">Transmembrane helix</keyword>
<feature type="transmembrane region" description="Helical" evidence="6">
    <location>
        <begin position="6"/>
        <end position="26"/>
    </location>
</feature>